<evidence type="ECO:0000313" key="3">
    <source>
        <dbReference type="EMBL" id="GHE70920.1"/>
    </source>
</evidence>
<dbReference type="PANTHER" id="PTHR36919">
    <property type="entry name" value="BLR1215 PROTEIN"/>
    <property type="match status" value="1"/>
</dbReference>
<accession>A0ABQ3I7Z4</accession>
<dbReference type="Proteomes" id="UP000658258">
    <property type="component" value="Unassembled WGS sequence"/>
</dbReference>
<dbReference type="Gene3D" id="2.40.128.520">
    <property type="match status" value="1"/>
</dbReference>
<protein>
    <recommendedName>
        <fullName evidence="2">DUF2147 domain-containing protein</fullName>
    </recommendedName>
</protein>
<dbReference type="InterPro" id="IPR019223">
    <property type="entry name" value="DUF2147"/>
</dbReference>
<gene>
    <name evidence="3" type="ORF">GCM10011340_28450</name>
</gene>
<feature type="domain" description="DUF2147" evidence="2">
    <location>
        <begin position="32"/>
        <end position="145"/>
    </location>
</feature>
<evidence type="ECO:0000259" key="2">
    <source>
        <dbReference type="Pfam" id="PF09917"/>
    </source>
</evidence>
<proteinExistence type="predicted"/>
<dbReference type="RefSeq" id="WP_229838702.1">
    <property type="nucleotide sequence ID" value="NZ_BNAG01000004.1"/>
</dbReference>
<feature type="signal peptide" evidence="1">
    <location>
        <begin position="1"/>
        <end position="24"/>
    </location>
</feature>
<evidence type="ECO:0000256" key="1">
    <source>
        <dbReference type="SAM" id="SignalP"/>
    </source>
</evidence>
<dbReference type="Pfam" id="PF09917">
    <property type="entry name" value="DUF2147"/>
    <property type="match status" value="1"/>
</dbReference>
<dbReference type="EMBL" id="BNAG01000004">
    <property type="protein sequence ID" value="GHE70920.1"/>
    <property type="molecule type" value="Genomic_DNA"/>
</dbReference>
<feature type="chain" id="PRO_5047478964" description="DUF2147 domain-containing protein" evidence="1">
    <location>
        <begin position="25"/>
        <end position="148"/>
    </location>
</feature>
<evidence type="ECO:0000313" key="4">
    <source>
        <dbReference type="Proteomes" id="UP000658258"/>
    </source>
</evidence>
<comment type="caution">
    <text evidence="3">The sequence shown here is derived from an EMBL/GenBank/DDBJ whole genome shotgun (WGS) entry which is preliminary data.</text>
</comment>
<dbReference type="PANTHER" id="PTHR36919:SF2">
    <property type="entry name" value="BLL6627 PROTEIN"/>
    <property type="match status" value="1"/>
</dbReference>
<sequence length="148" mass="16864">MNTIMKYSILLLTLLTVMSNSVQAQSADDVLGFWLTDDGMAKIEIYKKEGKYHGKIVWLKEPNNPDGTPKLDTENPKEELRKRPVLGLDLVKGFVFEDGVWEDGEIYDPNNGKTYDCRMKLKGNKLEVRGYIGLSMFGRTVVWTKVKS</sequence>
<keyword evidence="1" id="KW-0732">Signal</keyword>
<organism evidence="3 4">
    <name type="scientific">Roseivirga thermotolerans</name>
    <dbReference type="NCBI Taxonomy" id="1758176"/>
    <lineage>
        <taxon>Bacteria</taxon>
        <taxon>Pseudomonadati</taxon>
        <taxon>Bacteroidota</taxon>
        <taxon>Cytophagia</taxon>
        <taxon>Cytophagales</taxon>
        <taxon>Roseivirgaceae</taxon>
        <taxon>Roseivirga</taxon>
    </lineage>
</organism>
<reference evidence="4" key="1">
    <citation type="journal article" date="2019" name="Int. J. Syst. Evol. Microbiol.">
        <title>The Global Catalogue of Microorganisms (GCM) 10K type strain sequencing project: providing services to taxonomists for standard genome sequencing and annotation.</title>
        <authorList>
            <consortium name="The Broad Institute Genomics Platform"/>
            <consortium name="The Broad Institute Genome Sequencing Center for Infectious Disease"/>
            <person name="Wu L."/>
            <person name="Ma J."/>
        </authorList>
    </citation>
    <scope>NUCLEOTIDE SEQUENCE [LARGE SCALE GENOMIC DNA]</scope>
    <source>
        <strain evidence="4">CGMCC 1.15111</strain>
    </source>
</reference>
<name>A0ABQ3I7Z4_9BACT</name>
<keyword evidence="4" id="KW-1185">Reference proteome</keyword>